<evidence type="ECO:0000256" key="4">
    <source>
        <dbReference type="SAM" id="SignalP"/>
    </source>
</evidence>
<dbReference type="PANTHER" id="PTHR30061">
    <property type="entry name" value="MALTOSE-BINDING PERIPLASMIC PROTEIN"/>
    <property type="match status" value="1"/>
</dbReference>
<dbReference type="GO" id="GO:1901982">
    <property type="term" value="F:maltose binding"/>
    <property type="evidence" value="ECO:0007669"/>
    <property type="project" value="TreeGrafter"/>
</dbReference>
<evidence type="ECO:0000313" key="6">
    <source>
        <dbReference type="Proteomes" id="UP000061839"/>
    </source>
</evidence>
<dbReference type="EMBL" id="CP011005">
    <property type="protein sequence ID" value="AJT43012.1"/>
    <property type="molecule type" value="Genomic_DNA"/>
</dbReference>
<keyword evidence="6" id="KW-1185">Reference proteome</keyword>
<dbReference type="PANTHER" id="PTHR30061:SF50">
    <property type="entry name" value="MALTOSE_MALTODEXTRIN-BINDING PERIPLASMIC PROTEIN"/>
    <property type="match status" value="1"/>
</dbReference>
<evidence type="ECO:0000256" key="1">
    <source>
        <dbReference type="ARBA" id="ARBA00008520"/>
    </source>
</evidence>
<accession>A0A0D4C2Y6</accession>
<dbReference type="Pfam" id="PF01547">
    <property type="entry name" value="SBP_bac_1"/>
    <property type="match status" value="1"/>
</dbReference>
<protein>
    <submittedName>
        <fullName evidence="5">Sugar ABC transporter substrate-binding protein</fullName>
    </submittedName>
</protein>
<dbReference type="CDD" id="cd13585">
    <property type="entry name" value="PBP2_TMBP_like"/>
    <property type="match status" value="1"/>
</dbReference>
<proteinExistence type="inferred from homology"/>
<feature type="signal peptide" evidence="4">
    <location>
        <begin position="1"/>
        <end position="23"/>
    </location>
</feature>
<dbReference type="HOGENOM" id="CLU_031285_10_5_11"/>
<dbReference type="Gene3D" id="3.40.190.10">
    <property type="entry name" value="Periplasmic binding protein-like II"/>
    <property type="match status" value="1"/>
</dbReference>
<comment type="similarity">
    <text evidence="1">Belongs to the bacterial solute-binding protein 1 family.</text>
</comment>
<keyword evidence="3 4" id="KW-0732">Signal</keyword>
<evidence type="ECO:0000256" key="2">
    <source>
        <dbReference type="ARBA" id="ARBA00022448"/>
    </source>
</evidence>
<dbReference type="AlphaFoldDB" id="A0A0D4C2Y6"/>
<sequence length="439" mass="47129">MLRGVTLAAIAGLTLGTAACSPAADNNSNSSGDKVTVTVRLWDEQVQKAYEASFKEFESKNPNITVKTVLEPYATYFDKLRTDVSAGNADDIFWVSSSYFQPYADNGSLLPIGSDFDSEKSGWVQAAIDQYTRKDQLWGVPQLTDGGIGLYYNKNLVSKAGVSLENLQWNPSDPSKDTFLKAVQKLTLDSAGRSADDPAFDAKKIVQYGYNASQDLQAIYYNFIGQNGGAFQDGENFVFDSAQSAQAFQYIVDLINKYHVSPGAANSNDNGDFMRDQFIQGKIALFQSGTYNLKNVSDGAKFPWAIAAMPSGPAGAVSVVNNIIAAGNAKTSHKDATTKVLQWLGSADGAKFTGAEGAAVPAVKDAQQAYDSFWKAKNIDVSQFAKAAQGKTISAPTGVNYGAAFNAWKPIFNEIFLGRTPVESGLKQAQEAANKAMKG</sequence>
<dbReference type="SUPFAM" id="SSF53850">
    <property type="entry name" value="Periplasmic binding protein-like II"/>
    <property type="match status" value="1"/>
</dbReference>
<keyword evidence="2" id="KW-0813">Transport</keyword>
<evidence type="ECO:0000313" key="5">
    <source>
        <dbReference type="EMBL" id="AJT43012.1"/>
    </source>
</evidence>
<dbReference type="PATRIC" id="fig|1618207.4.peg.1885"/>
<dbReference type="PROSITE" id="PS51257">
    <property type="entry name" value="PROKAR_LIPOPROTEIN"/>
    <property type="match status" value="1"/>
</dbReference>
<evidence type="ECO:0000256" key="3">
    <source>
        <dbReference type="ARBA" id="ARBA00022729"/>
    </source>
</evidence>
<dbReference type="GO" id="GO:0042956">
    <property type="term" value="P:maltodextrin transmembrane transport"/>
    <property type="evidence" value="ECO:0007669"/>
    <property type="project" value="TreeGrafter"/>
</dbReference>
<dbReference type="STRING" id="1618207.UM93_09310"/>
<dbReference type="GO" id="GO:0055052">
    <property type="term" value="C:ATP-binding cassette (ABC) transporter complex, substrate-binding subunit-containing"/>
    <property type="evidence" value="ECO:0007669"/>
    <property type="project" value="TreeGrafter"/>
</dbReference>
<dbReference type="GO" id="GO:0015768">
    <property type="term" value="P:maltose transport"/>
    <property type="evidence" value="ECO:0007669"/>
    <property type="project" value="TreeGrafter"/>
</dbReference>
<dbReference type="KEGG" id="ari:UM93_09310"/>
<dbReference type="Proteomes" id="UP000061839">
    <property type="component" value="Chromosome"/>
</dbReference>
<gene>
    <name evidence="5" type="ORF">UM93_09310</name>
</gene>
<organism evidence="5 6">
    <name type="scientific">Psychromicrobium lacuslunae</name>
    <dbReference type="NCBI Taxonomy" id="1618207"/>
    <lineage>
        <taxon>Bacteria</taxon>
        <taxon>Bacillati</taxon>
        <taxon>Actinomycetota</taxon>
        <taxon>Actinomycetes</taxon>
        <taxon>Micrococcales</taxon>
        <taxon>Micrococcaceae</taxon>
        <taxon>Psychromicrobium</taxon>
    </lineage>
</organism>
<name>A0A0D4C2Y6_9MICC</name>
<feature type="chain" id="PRO_5002273948" evidence="4">
    <location>
        <begin position="24"/>
        <end position="439"/>
    </location>
</feature>
<reference evidence="5 6" key="1">
    <citation type="journal article" date="2015" name="Genome Announc.">
        <title>Complete Genome Sequencing of Protease-Producing Novel Arthrobacter sp. Strain IHBB 11108 Using PacBio Single-Molecule Real-Time Sequencing Technology.</title>
        <authorList>
            <person name="Kiran S."/>
            <person name="Swarnkar M.K."/>
            <person name="Pal M."/>
            <person name="Thakur R."/>
            <person name="Tewari R."/>
            <person name="Singh A.K."/>
            <person name="Gulati A."/>
        </authorList>
    </citation>
    <scope>NUCLEOTIDE SEQUENCE [LARGE SCALE GENOMIC DNA]</scope>
    <source>
        <strain evidence="5 6">IHBB 11108</strain>
    </source>
</reference>
<dbReference type="InterPro" id="IPR006059">
    <property type="entry name" value="SBP"/>
</dbReference>